<comment type="caution">
    <text evidence="8">The sequence shown here is derived from an EMBL/GenBank/DDBJ whole genome shotgun (WGS) entry which is preliminary data.</text>
</comment>
<dbReference type="Proteomes" id="UP000249518">
    <property type="component" value="Unassembled WGS sequence"/>
</dbReference>
<dbReference type="Gene3D" id="3.40.1190.20">
    <property type="match status" value="1"/>
</dbReference>
<dbReference type="CDD" id="cd01164">
    <property type="entry name" value="FruK_PfkB_like"/>
    <property type="match status" value="1"/>
</dbReference>
<dbReference type="InterPro" id="IPR029056">
    <property type="entry name" value="Ribokinase-like"/>
</dbReference>
<keyword evidence="9" id="KW-1185">Reference proteome</keyword>
<evidence type="ECO:0000256" key="1">
    <source>
        <dbReference type="ARBA" id="ARBA00010688"/>
    </source>
</evidence>
<sequence>MKRIKMKNFDIVTLTINPALDKSANFSGLIPEQKIRCETPRYDAGGGGINVSKAISRLNGESMCIYTSGGPIGLMLQECFEKETIASQVILTKNWTRENFVAYDVSTQSQYRFGFPGTAISETEQAQIMATITNLKPKYLVISGSINEGLSSSFYQAICVLMKNSDTKIIVDTAGEALQKVLETGVYLIKPNIGELAKLMNVERLELNGVEAAAKKLIQNQSVEIVVVSLGPNGAILVTKDQTEFVAAPAVIKKSTVGAGDSMVGAMVWALSQNKSFKEVLKWGVSCGTAATMNEGTQLFNRDDAMKLFEDMK</sequence>
<evidence type="ECO:0000256" key="6">
    <source>
        <dbReference type="PIRNR" id="PIRNR000535"/>
    </source>
</evidence>
<keyword evidence="3" id="KW-0547">Nucleotide-binding</keyword>
<protein>
    <submittedName>
        <fullName evidence="8">6-phosphofructokinase 2</fullName>
    </submittedName>
</protein>
<dbReference type="GO" id="GO:0005829">
    <property type="term" value="C:cytosol"/>
    <property type="evidence" value="ECO:0007669"/>
    <property type="project" value="TreeGrafter"/>
</dbReference>
<keyword evidence="4 8" id="KW-0418">Kinase</keyword>
<organism evidence="8 9">
    <name type="scientific">Flavobacterium lacus</name>
    <dbReference type="NCBI Taxonomy" id="1353778"/>
    <lineage>
        <taxon>Bacteria</taxon>
        <taxon>Pseudomonadati</taxon>
        <taxon>Bacteroidota</taxon>
        <taxon>Flavobacteriia</taxon>
        <taxon>Flavobacteriales</taxon>
        <taxon>Flavobacteriaceae</taxon>
        <taxon>Flavobacterium</taxon>
    </lineage>
</organism>
<dbReference type="GO" id="GO:0005524">
    <property type="term" value="F:ATP binding"/>
    <property type="evidence" value="ECO:0007669"/>
    <property type="project" value="UniProtKB-KW"/>
</dbReference>
<evidence type="ECO:0000256" key="2">
    <source>
        <dbReference type="ARBA" id="ARBA00022679"/>
    </source>
</evidence>
<evidence type="ECO:0000313" key="8">
    <source>
        <dbReference type="EMBL" id="RAR46707.1"/>
    </source>
</evidence>
<dbReference type="PANTHER" id="PTHR46566">
    <property type="entry name" value="1-PHOSPHOFRUCTOKINASE-RELATED"/>
    <property type="match status" value="1"/>
</dbReference>
<evidence type="ECO:0000313" key="9">
    <source>
        <dbReference type="Proteomes" id="UP000249518"/>
    </source>
</evidence>
<gene>
    <name evidence="8" type="ORF">B0I10_11514</name>
</gene>
<feature type="domain" description="Carbohydrate kinase PfkB" evidence="7">
    <location>
        <begin position="26"/>
        <end position="299"/>
    </location>
</feature>
<dbReference type="EMBL" id="QLSV01000015">
    <property type="protein sequence ID" value="RAR46707.1"/>
    <property type="molecule type" value="Genomic_DNA"/>
</dbReference>
<dbReference type="PROSITE" id="PS00584">
    <property type="entry name" value="PFKB_KINASES_2"/>
    <property type="match status" value="1"/>
</dbReference>
<accession>A0A328WQQ6</accession>
<proteinExistence type="inferred from homology"/>
<dbReference type="InterPro" id="IPR002173">
    <property type="entry name" value="Carboh/pur_kinase_PfkB_CS"/>
</dbReference>
<dbReference type="SUPFAM" id="SSF53613">
    <property type="entry name" value="Ribokinase-like"/>
    <property type="match status" value="1"/>
</dbReference>
<dbReference type="FunFam" id="3.40.1190.20:FF:000001">
    <property type="entry name" value="Phosphofructokinase"/>
    <property type="match status" value="1"/>
</dbReference>
<reference evidence="8 9" key="1">
    <citation type="submission" date="2018-06" db="EMBL/GenBank/DDBJ databases">
        <title>Genomic Encyclopedia of Type Strains, Phase III (KMG-III): the genomes of soil and plant-associated and newly described type strains.</title>
        <authorList>
            <person name="Whitman W."/>
        </authorList>
    </citation>
    <scope>NUCLEOTIDE SEQUENCE [LARGE SCALE GENOMIC DNA]</scope>
    <source>
        <strain evidence="8 9">CGMCC 1.12504</strain>
    </source>
</reference>
<evidence type="ECO:0000259" key="7">
    <source>
        <dbReference type="Pfam" id="PF00294"/>
    </source>
</evidence>
<dbReference type="InterPro" id="IPR017583">
    <property type="entry name" value="Tagatose/fructose_Pkinase"/>
</dbReference>
<dbReference type="PANTHER" id="PTHR46566:SF2">
    <property type="entry name" value="ATP-DEPENDENT 6-PHOSPHOFRUCTOKINASE ISOZYME 2"/>
    <property type="match status" value="1"/>
</dbReference>
<evidence type="ECO:0000256" key="4">
    <source>
        <dbReference type="ARBA" id="ARBA00022777"/>
    </source>
</evidence>
<dbReference type="PIRSF" id="PIRSF000535">
    <property type="entry name" value="1PFK/6PFK/LacC"/>
    <property type="match status" value="1"/>
</dbReference>
<dbReference type="GO" id="GO:0003872">
    <property type="term" value="F:6-phosphofructokinase activity"/>
    <property type="evidence" value="ECO:0007669"/>
    <property type="project" value="TreeGrafter"/>
</dbReference>
<dbReference type="AlphaFoldDB" id="A0A328WQQ6"/>
<dbReference type="RefSeq" id="WP_245943001.1">
    <property type="nucleotide sequence ID" value="NZ_QLSV01000015.1"/>
</dbReference>
<keyword evidence="5" id="KW-0067">ATP-binding</keyword>
<name>A0A328WQQ6_9FLAO</name>
<comment type="similarity">
    <text evidence="1">Belongs to the carbohydrate kinase PfkB family.</text>
</comment>
<dbReference type="Pfam" id="PF00294">
    <property type="entry name" value="PfkB"/>
    <property type="match status" value="1"/>
</dbReference>
<evidence type="ECO:0000256" key="5">
    <source>
        <dbReference type="ARBA" id="ARBA00022840"/>
    </source>
</evidence>
<evidence type="ECO:0000256" key="3">
    <source>
        <dbReference type="ARBA" id="ARBA00022741"/>
    </source>
</evidence>
<dbReference type="NCBIfam" id="TIGR03168">
    <property type="entry name" value="1-PFK"/>
    <property type="match status" value="1"/>
</dbReference>
<dbReference type="InterPro" id="IPR011611">
    <property type="entry name" value="PfkB_dom"/>
</dbReference>
<keyword evidence="2 6" id="KW-0808">Transferase</keyword>